<name>A0A5J6WMV1_MORMI</name>
<sequence length="156" mass="17235">MLTIEKLTHDNIEKVRQVTLAEEQVKFAGTAEEFIASASDTIDLHIIKLNDDVIGFFKIDVTYSLGDEFMIESGVGLRAFAIDINQQGKGLGAAAVKALFPYLQEYYSSFRFVYLTVNCKNPGARFCYLKGGFHDTSKQYLGGAAGPQYIMQGDIA</sequence>
<reference evidence="2 3" key="1">
    <citation type="submission" date="2019-09" db="EMBL/GenBank/DDBJ databases">
        <title>Hybrid Assembly of the complete Genome of the Deep-Sea Bacterium Moritella marina from long Nanopore and Illumina reads.</title>
        <authorList>
            <person name="Magin S."/>
            <person name="Georgoulis A."/>
            <person name="Papadimitriou K."/>
            <person name="Iliakis G."/>
            <person name="Vorgias C.E."/>
        </authorList>
    </citation>
    <scope>NUCLEOTIDE SEQUENCE [LARGE SCALE GENOMIC DNA]</scope>
    <source>
        <strain evidence="2 3">MP-1</strain>
    </source>
</reference>
<protein>
    <submittedName>
        <fullName evidence="2">GNAT family N-acetyltransferase</fullName>
    </submittedName>
</protein>
<gene>
    <name evidence="2" type="ORF">FR932_08025</name>
</gene>
<dbReference type="OrthoDB" id="8304386at2"/>
<keyword evidence="2" id="KW-0808">Transferase</keyword>
<evidence type="ECO:0000259" key="1">
    <source>
        <dbReference type="PROSITE" id="PS51186"/>
    </source>
</evidence>
<evidence type="ECO:0000313" key="3">
    <source>
        <dbReference type="Proteomes" id="UP000327424"/>
    </source>
</evidence>
<dbReference type="Pfam" id="PF00583">
    <property type="entry name" value="Acetyltransf_1"/>
    <property type="match status" value="1"/>
</dbReference>
<dbReference type="InterPro" id="IPR016181">
    <property type="entry name" value="Acyl_CoA_acyltransferase"/>
</dbReference>
<dbReference type="AlphaFoldDB" id="A0A5J6WMV1"/>
<dbReference type="KEGG" id="mmaa:FR932_08025"/>
<feature type="domain" description="N-acetyltransferase" evidence="1">
    <location>
        <begin position="2"/>
        <end position="156"/>
    </location>
</feature>
<evidence type="ECO:0000313" key="2">
    <source>
        <dbReference type="EMBL" id="QFI37802.1"/>
    </source>
</evidence>
<proteinExistence type="predicted"/>
<dbReference type="EMBL" id="CP044399">
    <property type="protein sequence ID" value="QFI37802.1"/>
    <property type="molecule type" value="Genomic_DNA"/>
</dbReference>
<accession>A0A5J6WMV1</accession>
<dbReference type="GO" id="GO:0016747">
    <property type="term" value="F:acyltransferase activity, transferring groups other than amino-acyl groups"/>
    <property type="evidence" value="ECO:0007669"/>
    <property type="project" value="InterPro"/>
</dbReference>
<dbReference type="Proteomes" id="UP000327424">
    <property type="component" value="Chromosome"/>
</dbReference>
<dbReference type="RefSeq" id="WP_019439969.1">
    <property type="nucleotide sequence ID" value="NZ_ALOE01000006.1"/>
</dbReference>
<organism evidence="2 3">
    <name type="scientific">Moritella marina ATCC 15381</name>
    <dbReference type="NCBI Taxonomy" id="1202962"/>
    <lineage>
        <taxon>Bacteria</taxon>
        <taxon>Pseudomonadati</taxon>
        <taxon>Pseudomonadota</taxon>
        <taxon>Gammaproteobacteria</taxon>
        <taxon>Alteromonadales</taxon>
        <taxon>Moritellaceae</taxon>
        <taxon>Moritella</taxon>
    </lineage>
</organism>
<dbReference type="SUPFAM" id="SSF55729">
    <property type="entry name" value="Acyl-CoA N-acyltransferases (Nat)"/>
    <property type="match status" value="1"/>
</dbReference>
<dbReference type="Gene3D" id="3.40.630.30">
    <property type="match status" value="1"/>
</dbReference>
<keyword evidence="3" id="KW-1185">Reference proteome</keyword>
<dbReference type="InterPro" id="IPR000182">
    <property type="entry name" value="GNAT_dom"/>
</dbReference>
<dbReference type="PROSITE" id="PS51186">
    <property type="entry name" value="GNAT"/>
    <property type="match status" value="1"/>
</dbReference>